<dbReference type="InterPro" id="IPR001362">
    <property type="entry name" value="Glyco_hydro_32"/>
</dbReference>
<dbReference type="PANTHER" id="PTHR43101:SF1">
    <property type="entry name" value="BETA-FRUCTOSIDASE"/>
    <property type="match status" value="1"/>
</dbReference>
<evidence type="ECO:0000256" key="1">
    <source>
        <dbReference type="ARBA" id="ARBA00009902"/>
    </source>
</evidence>
<name>A0ABU0IGY8_9HYPH</name>
<evidence type="ECO:0000259" key="7">
    <source>
        <dbReference type="Pfam" id="PF08244"/>
    </source>
</evidence>
<dbReference type="PROSITE" id="PS00609">
    <property type="entry name" value="GLYCOSYL_HYDROL_F32"/>
    <property type="match status" value="1"/>
</dbReference>
<dbReference type="GO" id="GO:0004564">
    <property type="term" value="F:beta-fructofuranosidase activity"/>
    <property type="evidence" value="ECO:0007669"/>
    <property type="project" value="UniProtKB-EC"/>
</dbReference>
<dbReference type="InterPro" id="IPR013189">
    <property type="entry name" value="Glyco_hydro_32_C"/>
</dbReference>
<dbReference type="InterPro" id="IPR023296">
    <property type="entry name" value="Glyco_hydro_beta-prop_sf"/>
</dbReference>
<proteinExistence type="inferred from homology"/>
<dbReference type="EC" id="3.2.1.26" evidence="2"/>
<dbReference type="InterPro" id="IPR013320">
    <property type="entry name" value="ConA-like_dom_sf"/>
</dbReference>
<keyword evidence="3 5" id="KW-0378">Hydrolase</keyword>
<dbReference type="PANTHER" id="PTHR43101">
    <property type="entry name" value="BETA-FRUCTOSIDASE"/>
    <property type="match status" value="1"/>
</dbReference>
<dbReference type="InterPro" id="IPR018053">
    <property type="entry name" value="Glyco_hydro_32_AS"/>
</dbReference>
<keyword evidence="9" id="KW-1185">Reference proteome</keyword>
<dbReference type="SUPFAM" id="SSF49899">
    <property type="entry name" value="Concanavalin A-like lectins/glucanases"/>
    <property type="match status" value="1"/>
</dbReference>
<evidence type="ECO:0000256" key="5">
    <source>
        <dbReference type="RuleBase" id="RU362110"/>
    </source>
</evidence>
<dbReference type="Pfam" id="PF08244">
    <property type="entry name" value="Glyco_hydro_32C"/>
    <property type="match status" value="1"/>
</dbReference>
<evidence type="ECO:0000313" key="9">
    <source>
        <dbReference type="Proteomes" id="UP001235269"/>
    </source>
</evidence>
<dbReference type="EMBL" id="JAUSWH010000011">
    <property type="protein sequence ID" value="MDQ0456922.1"/>
    <property type="molecule type" value="Genomic_DNA"/>
</dbReference>
<comment type="caution">
    <text evidence="8">The sequence shown here is derived from an EMBL/GenBank/DDBJ whole genome shotgun (WGS) entry which is preliminary data.</text>
</comment>
<feature type="domain" description="Glycosyl hydrolase family 32 C-terminal" evidence="7">
    <location>
        <begin position="518"/>
        <end position="570"/>
    </location>
</feature>
<dbReference type="Pfam" id="PF00251">
    <property type="entry name" value="Glyco_hydro_32N"/>
    <property type="match status" value="1"/>
</dbReference>
<dbReference type="InterPro" id="IPR051214">
    <property type="entry name" value="GH32_Enzymes"/>
</dbReference>
<comment type="similarity">
    <text evidence="1 5">Belongs to the glycosyl hydrolase 32 family.</text>
</comment>
<dbReference type="InterPro" id="IPR013148">
    <property type="entry name" value="Glyco_hydro_32_N"/>
</dbReference>
<dbReference type="SUPFAM" id="SSF75005">
    <property type="entry name" value="Arabinanase/levansucrase/invertase"/>
    <property type="match status" value="1"/>
</dbReference>
<evidence type="ECO:0000256" key="4">
    <source>
        <dbReference type="ARBA" id="ARBA00023295"/>
    </source>
</evidence>
<protein>
    <recommendedName>
        <fullName evidence="2">beta-fructofuranosidase</fullName>
        <ecNumber evidence="2">3.2.1.26</ecNumber>
    </recommendedName>
</protein>
<feature type="domain" description="Glycosyl hydrolase family 32 N-terminal" evidence="6">
    <location>
        <begin position="125"/>
        <end position="434"/>
    </location>
</feature>
<evidence type="ECO:0000256" key="3">
    <source>
        <dbReference type="ARBA" id="ARBA00022801"/>
    </source>
</evidence>
<sequence length="575" mass="64161">MTEPVQDHSAPMSVATDHKVIVAELPVNVTFHIWLKARRVGEPGAISLISPNGKFGEVLSHNLDEYDFRIYHVFGGGPIELHYDAERTVISVIYWFTAVDVLEAGITVLHTNGLNAPPDLPDSYHFRPPFGWMNDPNGFGRFDGRPHLFYQHYSHGLSWNTMHWGHAVSSDYLRWRHLPIFLFPSEELSAWPDKRGGAFSGSAIALPNAPGIRVFYTDQLKDRQPEEQIQMTATSADLFSAGKAEVILPHRPDGEGLTLDFRDPYVFKGPDGLWKMLLGSQSAEGGVILLYDTEDRAAAEGWTYRGKLLVEHRHRTTAIECPCLLPLDGPATHPATHWVLIYGLMNSEDAESRRKNLTMAEIGWFDGQRFVKDFEQELDFGTDNYAFQAFLDGDMPVGIGWLANWADANAATIFPTAMTLPRTLKLQDGHLLTPPIGAAESLRHRVLDRVRLASGGEVVFPNGAVEILFEMAEPGLPFTLNLDHPALRLAISSDEEGLELIHGKPGEDNAPRYLRPGARIKRLRVFLDYGSIEIFADHGRHVATKRLDGFDPIQSARLVAEPGSVAWATVWSLRL</sequence>
<accession>A0ABU0IGY8</accession>
<evidence type="ECO:0000256" key="2">
    <source>
        <dbReference type="ARBA" id="ARBA00012758"/>
    </source>
</evidence>
<reference evidence="8 9" key="1">
    <citation type="submission" date="2023-07" db="EMBL/GenBank/DDBJ databases">
        <title>Genomic Encyclopedia of Type Strains, Phase IV (KMG-IV): sequencing the most valuable type-strain genomes for metagenomic binning, comparative biology and taxonomic classification.</title>
        <authorList>
            <person name="Goeker M."/>
        </authorList>
    </citation>
    <scope>NUCLEOTIDE SEQUENCE [LARGE SCALE GENOMIC DNA]</scope>
    <source>
        <strain evidence="8 9">DSM 100301</strain>
    </source>
</reference>
<organism evidence="8 9">
    <name type="scientific">Rhizobium paknamense</name>
    <dbReference type="NCBI Taxonomy" id="1206817"/>
    <lineage>
        <taxon>Bacteria</taxon>
        <taxon>Pseudomonadati</taxon>
        <taxon>Pseudomonadota</taxon>
        <taxon>Alphaproteobacteria</taxon>
        <taxon>Hyphomicrobiales</taxon>
        <taxon>Rhizobiaceae</taxon>
        <taxon>Rhizobium/Agrobacterium group</taxon>
        <taxon>Rhizobium</taxon>
    </lineage>
</organism>
<dbReference type="Gene3D" id="2.60.120.560">
    <property type="entry name" value="Exo-inulinase, domain 1"/>
    <property type="match status" value="1"/>
</dbReference>
<gene>
    <name evidence="8" type="ORF">QO005_003267</name>
</gene>
<dbReference type="SMART" id="SM00640">
    <property type="entry name" value="Glyco_32"/>
    <property type="match status" value="1"/>
</dbReference>
<dbReference type="Proteomes" id="UP001235269">
    <property type="component" value="Unassembled WGS sequence"/>
</dbReference>
<dbReference type="Gene3D" id="2.115.10.20">
    <property type="entry name" value="Glycosyl hydrolase domain, family 43"/>
    <property type="match status" value="1"/>
</dbReference>
<evidence type="ECO:0000313" key="8">
    <source>
        <dbReference type="EMBL" id="MDQ0456922.1"/>
    </source>
</evidence>
<keyword evidence="4 5" id="KW-0326">Glycosidase</keyword>
<evidence type="ECO:0000259" key="6">
    <source>
        <dbReference type="Pfam" id="PF00251"/>
    </source>
</evidence>